<dbReference type="GO" id="GO:0006633">
    <property type="term" value="P:fatty acid biosynthetic process"/>
    <property type="evidence" value="ECO:0007669"/>
    <property type="project" value="TreeGrafter"/>
</dbReference>
<evidence type="ECO:0000256" key="2">
    <source>
        <dbReference type="ARBA" id="ARBA00022679"/>
    </source>
</evidence>
<accession>A0A8J7Q9V8</accession>
<dbReference type="GO" id="GO:0005829">
    <property type="term" value="C:cytosol"/>
    <property type="evidence" value="ECO:0007669"/>
    <property type="project" value="TreeGrafter"/>
</dbReference>
<comment type="catalytic activity">
    <reaction evidence="4">
        <text>holo-[ACP] + malonyl-CoA = malonyl-[ACP] + CoA</text>
        <dbReference type="Rhea" id="RHEA:41792"/>
        <dbReference type="Rhea" id="RHEA-COMP:9623"/>
        <dbReference type="Rhea" id="RHEA-COMP:9685"/>
        <dbReference type="ChEBI" id="CHEBI:57287"/>
        <dbReference type="ChEBI" id="CHEBI:57384"/>
        <dbReference type="ChEBI" id="CHEBI:64479"/>
        <dbReference type="ChEBI" id="CHEBI:78449"/>
        <dbReference type="EC" id="2.3.1.39"/>
    </reaction>
</comment>
<dbReference type="SUPFAM" id="SSF52151">
    <property type="entry name" value="FabD/lysophospholipase-like"/>
    <property type="match status" value="1"/>
</dbReference>
<organism evidence="5 6">
    <name type="scientific">Acanthopleuribacter pedis</name>
    <dbReference type="NCBI Taxonomy" id="442870"/>
    <lineage>
        <taxon>Bacteria</taxon>
        <taxon>Pseudomonadati</taxon>
        <taxon>Acidobacteriota</taxon>
        <taxon>Holophagae</taxon>
        <taxon>Acanthopleuribacterales</taxon>
        <taxon>Acanthopleuribacteraceae</taxon>
        <taxon>Acanthopleuribacter</taxon>
    </lineage>
</organism>
<dbReference type="PANTHER" id="PTHR42681">
    <property type="entry name" value="MALONYL-COA-ACYL CARRIER PROTEIN TRANSACYLASE, MITOCHONDRIAL"/>
    <property type="match status" value="1"/>
</dbReference>
<name>A0A8J7Q9V8_9BACT</name>
<dbReference type="EMBL" id="JAFREP010000017">
    <property type="protein sequence ID" value="MBO1320427.1"/>
    <property type="molecule type" value="Genomic_DNA"/>
</dbReference>
<proteinExistence type="predicted"/>
<keyword evidence="6" id="KW-1185">Reference proteome</keyword>
<evidence type="ECO:0000313" key="5">
    <source>
        <dbReference type="EMBL" id="MBO1320427.1"/>
    </source>
</evidence>
<keyword evidence="2" id="KW-0808">Transferase</keyword>
<comment type="caution">
    <text evidence="5">The sequence shown here is derived from an EMBL/GenBank/DDBJ whole genome shotgun (WGS) entry which is preliminary data.</text>
</comment>
<protein>
    <recommendedName>
        <fullName evidence="1">[acyl-carrier-protein] S-malonyltransferase</fullName>
        <ecNumber evidence="1">2.3.1.39</ecNumber>
    </recommendedName>
</protein>
<sequence>MARLVLVAPGRGSYNRTELGYFKRFRDHAAFARRGELLAEADALRAAAGRPSLAELDTAANFSSARHLPGENASGLIFTASAADHALLNTDEHQICAVLGNSMGWYTALYLAGALSFGDAFRVVDTMASYQKGNIRGGQIIYPLVDDAWRIQPEREQEVAAALAAVNAEGEDYWVGLSIRLGGFLVLAGTDLGLKKLTAKLPAVKLGSNDYPFALARHSAFHTPLMDEASARGMEDNAGIKWRQPKVPLIDGRGHQWLPGICDAGDIHRYTFGHQVVAPFDFTAAVRVALREYNPDYLVLLGPGETLGGSMAHTMIAEGWRGIHARTDFTTRQKSEQPLLVAMNRPDQARLVI</sequence>
<evidence type="ECO:0000256" key="3">
    <source>
        <dbReference type="ARBA" id="ARBA00023315"/>
    </source>
</evidence>
<dbReference type="Proteomes" id="UP000664417">
    <property type="component" value="Unassembled WGS sequence"/>
</dbReference>
<gene>
    <name evidence="5" type="ORF">J3U88_18270</name>
</gene>
<dbReference type="Gene3D" id="3.30.70.250">
    <property type="entry name" value="Malonyl-CoA ACP transacylase, ACP-binding"/>
    <property type="match status" value="1"/>
</dbReference>
<keyword evidence="3" id="KW-0012">Acyltransferase</keyword>
<dbReference type="PANTHER" id="PTHR42681:SF1">
    <property type="entry name" value="MALONYL-COA-ACYL CARRIER PROTEIN TRANSACYLASE, MITOCHONDRIAL"/>
    <property type="match status" value="1"/>
</dbReference>
<dbReference type="EC" id="2.3.1.39" evidence="1"/>
<dbReference type="InterPro" id="IPR050858">
    <property type="entry name" value="Mal-CoA-ACP_Trans/PKS_FabD"/>
</dbReference>
<dbReference type="Gene3D" id="3.40.366.10">
    <property type="entry name" value="Malonyl-Coenzyme A Acyl Carrier Protein, domain 2"/>
    <property type="match status" value="1"/>
</dbReference>
<evidence type="ECO:0000256" key="4">
    <source>
        <dbReference type="ARBA" id="ARBA00048462"/>
    </source>
</evidence>
<dbReference type="RefSeq" id="WP_207860381.1">
    <property type="nucleotide sequence ID" value="NZ_JAFREP010000017.1"/>
</dbReference>
<dbReference type="GO" id="GO:0004314">
    <property type="term" value="F:[acyl-carrier-protein] S-malonyltransferase activity"/>
    <property type="evidence" value="ECO:0007669"/>
    <property type="project" value="UniProtKB-EC"/>
</dbReference>
<evidence type="ECO:0000256" key="1">
    <source>
        <dbReference type="ARBA" id="ARBA00013258"/>
    </source>
</evidence>
<dbReference type="InterPro" id="IPR001227">
    <property type="entry name" value="Ac_transferase_dom_sf"/>
</dbReference>
<reference evidence="5" key="1">
    <citation type="submission" date="2021-03" db="EMBL/GenBank/DDBJ databases">
        <authorList>
            <person name="Wang G."/>
        </authorList>
    </citation>
    <scope>NUCLEOTIDE SEQUENCE</scope>
    <source>
        <strain evidence="5">KCTC 12899</strain>
    </source>
</reference>
<dbReference type="InterPro" id="IPR016035">
    <property type="entry name" value="Acyl_Trfase/lysoPLipase"/>
</dbReference>
<evidence type="ECO:0000313" key="6">
    <source>
        <dbReference type="Proteomes" id="UP000664417"/>
    </source>
</evidence>
<dbReference type="AlphaFoldDB" id="A0A8J7Q9V8"/>